<dbReference type="EMBL" id="CM047742">
    <property type="protein sequence ID" value="KAJ0034312.1"/>
    <property type="molecule type" value="Genomic_DNA"/>
</dbReference>
<protein>
    <submittedName>
        <fullName evidence="1">Uncharacterized protein</fullName>
    </submittedName>
</protein>
<reference evidence="2" key="1">
    <citation type="journal article" date="2023" name="G3 (Bethesda)">
        <title>Genome assembly and association tests identify interacting loci associated with vigor, precocity, and sex in interspecific pistachio rootstocks.</title>
        <authorList>
            <person name="Palmer W."/>
            <person name="Jacygrad E."/>
            <person name="Sagayaradj S."/>
            <person name="Cavanaugh K."/>
            <person name="Han R."/>
            <person name="Bertier L."/>
            <person name="Beede B."/>
            <person name="Kafkas S."/>
            <person name="Golino D."/>
            <person name="Preece J."/>
            <person name="Michelmore R."/>
        </authorList>
    </citation>
    <scope>NUCLEOTIDE SEQUENCE [LARGE SCALE GENOMIC DNA]</scope>
</reference>
<sequence>MHLMFGSLSLEILIISKRQLVDGVAPRAKMNQQRTRRFRAAKDAADAAAEEERLRLEFEKEGRKLPPKFDSQVCDSNVITPGTSFMAVLSIALQYYIHLRLNNDPGWENIKVILSDANVPGEGEHKIMSYIRLQRNLPGFDPNTRHCLYGLDADLIMLALATHEVHFSILREIVFTPGQQNKCFLCGQMGHLAEYCVGKAKGKSGEYDEKGDGDFRAKKPYQLLNLWTLREYLDYEMRIPNPPFEIDLECIVDDFIFMCFFVGNDFVPHMPTLEIREGAINLLMAVYKKEFTALGGYLTDGCKLNLSRVEHFIQAVGSFEVKIFQKRARLHQRQAERIMREMAQATIGDNEEPEAQPDSLVPVSQFLGSCMASSPSLSISFNEMGNDNSGKCSWTSAGTGTSAQPYKVPNMSSGATIGGVICESETSLEKEMQENQEELKRKLKEFLREKSDVFNSENPQLDKVRLGEPGWKERYYEEKFNAKTLEEREHVRKDVVSFEVHRRVMLGYAVITTKVSVLGSGEFYPYHYAPFASDLKGLGRLKISFELGLPFKPFNQLLGVFPAASAHALPEHYRKLMTDPKSPIIHFYPNDFKVDMNGKRYAWQGIAKLPFIDEARLLAEVKKIEPTLMAEEVQRNSSMSDMLFVLLSHPLSASIFTLNERCKQLTVKEIAEVKESLKPELSDGMNGYISPAAGDSHASVFKSPVDGMEDIKSNQVIRASYQLPDAHKHIPRPPVEVMFPEKTVEEGDLKPDPILWHEDAGKRPYKSGRQNPHGSDSGNELGEAFQWLGVNSVQLKRGLMIILLQHVLDHQCLATSYDSGYQHYSSSTSHPPYRRSHPQYERNNQSGTSREQPTDSLNPMYPPALIAETPTGATLYSVQGGYNGFQSHQPPGAGGLHQWGWSQANQSVPRGYAHHQQRGNYPPALIAETPTGATPYSVQVGYNGFQSHQPLGAGDLHQWGRSQANQSIPRGYAHHQQRGNQFHYQHHGNQGQYQNRGNQGQYQQRGNQGGYHYNNQQRVNYSHHQRGGNQYSAFDRRPNNIPPPPRNSYQ</sequence>
<evidence type="ECO:0000313" key="2">
    <source>
        <dbReference type="Proteomes" id="UP001163603"/>
    </source>
</evidence>
<organism evidence="1 2">
    <name type="scientific">Pistacia integerrima</name>
    <dbReference type="NCBI Taxonomy" id="434235"/>
    <lineage>
        <taxon>Eukaryota</taxon>
        <taxon>Viridiplantae</taxon>
        <taxon>Streptophyta</taxon>
        <taxon>Embryophyta</taxon>
        <taxon>Tracheophyta</taxon>
        <taxon>Spermatophyta</taxon>
        <taxon>Magnoliopsida</taxon>
        <taxon>eudicotyledons</taxon>
        <taxon>Gunneridae</taxon>
        <taxon>Pentapetalae</taxon>
        <taxon>rosids</taxon>
        <taxon>malvids</taxon>
        <taxon>Sapindales</taxon>
        <taxon>Anacardiaceae</taxon>
        <taxon>Pistacia</taxon>
    </lineage>
</organism>
<gene>
    <name evidence="1" type="ORF">Pint_26171</name>
</gene>
<comment type="caution">
    <text evidence="1">The sequence shown here is derived from an EMBL/GenBank/DDBJ whole genome shotgun (WGS) entry which is preliminary data.</text>
</comment>
<proteinExistence type="predicted"/>
<dbReference type="Proteomes" id="UP001163603">
    <property type="component" value="Chromosome 7"/>
</dbReference>
<evidence type="ECO:0000313" key="1">
    <source>
        <dbReference type="EMBL" id="KAJ0034312.1"/>
    </source>
</evidence>
<keyword evidence="2" id="KW-1185">Reference proteome</keyword>
<accession>A0ACC0YDU8</accession>
<name>A0ACC0YDU8_9ROSI</name>